<dbReference type="Proteomes" id="UP000831485">
    <property type="component" value="Chromosome"/>
</dbReference>
<evidence type="ECO:0000313" key="3">
    <source>
        <dbReference type="Proteomes" id="UP000831485"/>
    </source>
</evidence>
<dbReference type="EMBL" id="CP096574">
    <property type="protein sequence ID" value="UPU35418.1"/>
    <property type="molecule type" value="Genomic_DNA"/>
</dbReference>
<accession>A0ABY4LBR0</accession>
<protein>
    <submittedName>
        <fullName evidence="2">Uncharacterized protein</fullName>
    </submittedName>
</protein>
<keyword evidence="3" id="KW-1185">Reference proteome</keyword>
<keyword evidence="1" id="KW-0812">Transmembrane</keyword>
<organism evidence="2 3">
    <name type="scientific">Geomonas paludis</name>
    <dbReference type="NCBI Taxonomy" id="2740185"/>
    <lineage>
        <taxon>Bacteria</taxon>
        <taxon>Pseudomonadati</taxon>
        <taxon>Thermodesulfobacteriota</taxon>
        <taxon>Desulfuromonadia</taxon>
        <taxon>Geobacterales</taxon>
        <taxon>Geobacteraceae</taxon>
        <taxon>Geomonas</taxon>
    </lineage>
</organism>
<evidence type="ECO:0000256" key="1">
    <source>
        <dbReference type="SAM" id="Phobius"/>
    </source>
</evidence>
<proteinExistence type="predicted"/>
<name>A0ABY4LBR0_9BACT</name>
<gene>
    <name evidence="2" type="ORF">M1B72_18530</name>
</gene>
<keyword evidence="1" id="KW-0472">Membrane</keyword>
<reference evidence="2" key="1">
    <citation type="submission" date="2022-04" db="EMBL/GenBank/DDBJ databases">
        <authorList>
            <person name="Liu G."/>
        </authorList>
    </citation>
    <scope>NUCLEOTIDE SEQUENCE</scope>
    <source>
        <strain evidence="2">RG22</strain>
    </source>
</reference>
<feature type="transmembrane region" description="Helical" evidence="1">
    <location>
        <begin position="6"/>
        <end position="24"/>
    </location>
</feature>
<sequence>MTLLFKILGVIFALFIVLFVFIVIEESFLGGRRRRELERKARAEQAARDEAAKK</sequence>
<keyword evidence="1" id="KW-1133">Transmembrane helix</keyword>
<dbReference type="RefSeq" id="WP_248646716.1">
    <property type="nucleotide sequence ID" value="NZ_CP096574.1"/>
</dbReference>
<evidence type="ECO:0000313" key="2">
    <source>
        <dbReference type="EMBL" id="UPU35418.1"/>
    </source>
</evidence>